<keyword evidence="2" id="KW-0378">Hydrolase</keyword>
<feature type="non-terminal residue" evidence="6">
    <location>
        <position position="1"/>
    </location>
</feature>
<keyword evidence="4" id="KW-1133">Transmembrane helix</keyword>
<dbReference type="InterPro" id="IPR002772">
    <property type="entry name" value="Glyco_hydro_3_C"/>
</dbReference>
<evidence type="ECO:0000259" key="5">
    <source>
        <dbReference type="SMART" id="SM01217"/>
    </source>
</evidence>
<organism evidence="6 7">
    <name type="scientific">Reticulomyxa filosa</name>
    <dbReference type="NCBI Taxonomy" id="46433"/>
    <lineage>
        <taxon>Eukaryota</taxon>
        <taxon>Sar</taxon>
        <taxon>Rhizaria</taxon>
        <taxon>Retaria</taxon>
        <taxon>Foraminifera</taxon>
        <taxon>Monothalamids</taxon>
        <taxon>Reticulomyxidae</taxon>
        <taxon>Reticulomyxa</taxon>
    </lineage>
</organism>
<proteinExistence type="inferred from homology"/>
<protein>
    <recommendedName>
        <fullName evidence="5">Fibronectin type III-like domain-containing protein</fullName>
    </recommendedName>
</protein>
<dbReference type="InterPro" id="IPR026891">
    <property type="entry name" value="Fn3-like"/>
</dbReference>
<feature type="transmembrane region" description="Helical" evidence="4">
    <location>
        <begin position="363"/>
        <end position="385"/>
    </location>
</feature>
<dbReference type="GO" id="GO:0045493">
    <property type="term" value="P:xylan catabolic process"/>
    <property type="evidence" value="ECO:0007669"/>
    <property type="project" value="InterPro"/>
</dbReference>
<keyword evidence="4" id="KW-0812">Transmembrane</keyword>
<name>X6M6E5_RETFI</name>
<dbReference type="GO" id="GO:0031222">
    <property type="term" value="P:arabinan catabolic process"/>
    <property type="evidence" value="ECO:0007669"/>
    <property type="project" value="TreeGrafter"/>
</dbReference>
<dbReference type="InterPro" id="IPR013783">
    <property type="entry name" value="Ig-like_fold"/>
</dbReference>
<dbReference type="SUPFAM" id="SSF57414">
    <property type="entry name" value="Hairpin loop containing domain-like"/>
    <property type="match status" value="1"/>
</dbReference>
<reference evidence="6 7" key="1">
    <citation type="journal article" date="2013" name="Curr. Biol.">
        <title>The Genome of the Foraminiferan Reticulomyxa filosa.</title>
        <authorList>
            <person name="Glockner G."/>
            <person name="Hulsmann N."/>
            <person name="Schleicher M."/>
            <person name="Noegel A.A."/>
            <person name="Eichinger L."/>
            <person name="Gallinger C."/>
            <person name="Pawlowski J."/>
            <person name="Sierra R."/>
            <person name="Euteneuer U."/>
            <person name="Pillet L."/>
            <person name="Moustafa A."/>
            <person name="Platzer M."/>
            <person name="Groth M."/>
            <person name="Szafranski K."/>
            <person name="Schliwa M."/>
        </authorList>
    </citation>
    <scope>NUCLEOTIDE SEQUENCE [LARGE SCALE GENOMIC DNA]</scope>
</reference>
<dbReference type="GO" id="GO:0046556">
    <property type="term" value="F:alpha-L-arabinofuranosidase activity"/>
    <property type="evidence" value="ECO:0007669"/>
    <property type="project" value="TreeGrafter"/>
</dbReference>
<dbReference type="InterPro" id="IPR044993">
    <property type="entry name" value="BXL"/>
</dbReference>
<sequence>REEKDKKKKKKNYIRLKIMFSCTFLNNVDFYQAGQTGQEVYDATECCSLCFQDDLCNYWTYYESNCYLKQTNQGQTNSSGRISGACLNKPNNGNSRVLYQPGCENVSCPSTVDFANAISLVKQTSAANQLSAVIVIIGLDQTQESEGHDRTVIELPGQQNALVETLEKAASQCDVVLDGWYEKNLKFFFFFFFFESLTGWKNLPFSVLFFNKGILECVEDLELLTLFLETYYHSTNDLPTPGEMDEYAENGVTYRYYRGEPLYPFGYGLSYTTFSYSNLRTNISNNNNIQPCDVVKFTVTVTNTGSLDGDEVVQLYVQQADASVPVPYVRLADFERVYIQAGQSVDVSLILTPRYRASVLSQLCFWFTFFFIYGFVICAQFQHIWYEPNVVIEDRIVDVFVGGGQPKYYENGLKTLLTVTSSAPFNTCANQN</sequence>
<dbReference type="Gene3D" id="3.40.50.1700">
    <property type="entry name" value="Glycoside hydrolase family 3 C-terminal domain"/>
    <property type="match status" value="2"/>
</dbReference>
<comment type="similarity">
    <text evidence="1">Belongs to the glycosyl hydrolase 3 family.</text>
</comment>
<dbReference type="InterPro" id="IPR036881">
    <property type="entry name" value="Glyco_hydro_3_C_sf"/>
</dbReference>
<dbReference type="PANTHER" id="PTHR42721:SF3">
    <property type="entry name" value="BETA-D-XYLOSIDASE 5-RELATED"/>
    <property type="match status" value="1"/>
</dbReference>
<dbReference type="Proteomes" id="UP000023152">
    <property type="component" value="Unassembled WGS sequence"/>
</dbReference>
<feature type="domain" description="Fibronectin type III-like" evidence="5">
    <location>
        <begin position="311"/>
        <end position="405"/>
    </location>
</feature>
<evidence type="ECO:0000256" key="3">
    <source>
        <dbReference type="ARBA" id="ARBA00023295"/>
    </source>
</evidence>
<dbReference type="PANTHER" id="PTHR42721">
    <property type="entry name" value="SUGAR HYDROLASE-RELATED"/>
    <property type="match status" value="1"/>
</dbReference>
<evidence type="ECO:0000256" key="1">
    <source>
        <dbReference type="ARBA" id="ARBA00005336"/>
    </source>
</evidence>
<dbReference type="GO" id="GO:0009044">
    <property type="term" value="F:xylan 1,4-beta-xylosidase activity"/>
    <property type="evidence" value="ECO:0007669"/>
    <property type="project" value="InterPro"/>
</dbReference>
<evidence type="ECO:0000313" key="6">
    <source>
        <dbReference type="EMBL" id="ETO09563.1"/>
    </source>
</evidence>
<evidence type="ECO:0000313" key="7">
    <source>
        <dbReference type="Proteomes" id="UP000023152"/>
    </source>
</evidence>
<evidence type="ECO:0000256" key="2">
    <source>
        <dbReference type="ARBA" id="ARBA00022801"/>
    </source>
</evidence>
<dbReference type="Pfam" id="PF14310">
    <property type="entry name" value="Fn3-like"/>
    <property type="match status" value="1"/>
</dbReference>
<dbReference type="SUPFAM" id="SSF52279">
    <property type="entry name" value="Beta-D-glucan exohydrolase, C-terminal domain"/>
    <property type="match status" value="1"/>
</dbReference>
<dbReference type="EMBL" id="ASPP01024002">
    <property type="protein sequence ID" value="ETO09563.1"/>
    <property type="molecule type" value="Genomic_DNA"/>
</dbReference>
<keyword evidence="3" id="KW-0326">Glycosidase</keyword>
<dbReference type="Gene3D" id="3.50.4.10">
    <property type="entry name" value="Hepatocyte Growth Factor"/>
    <property type="match status" value="1"/>
</dbReference>
<evidence type="ECO:0000256" key="4">
    <source>
        <dbReference type="SAM" id="Phobius"/>
    </source>
</evidence>
<keyword evidence="4" id="KW-0472">Membrane</keyword>
<dbReference type="SMART" id="SM01217">
    <property type="entry name" value="Fn3_like"/>
    <property type="match status" value="1"/>
</dbReference>
<accession>X6M6E5</accession>
<gene>
    <name evidence="6" type="ORF">RFI_27816</name>
</gene>
<dbReference type="Gene3D" id="2.60.40.10">
    <property type="entry name" value="Immunoglobulins"/>
    <property type="match status" value="1"/>
</dbReference>
<comment type="caution">
    <text evidence="6">The sequence shown here is derived from an EMBL/GenBank/DDBJ whole genome shotgun (WGS) entry which is preliminary data.</text>
</comment>
<keyword evidence="7" id="KW-1185">Reference proteome</keyword>
<dbReference type="AlphaFoldDB" id="X6M6E5"/>
<dbReference type="OrthoDB" id="47059at2759"/>
<dbReference type="Pfam" id="PF01915">
    <property type="entry name" value="Glyco_hydro_3_C"/>
    <property type="match status" value="1"/>
</dbReference>